<gene>
    <name evidence="2" type="ORF">FAGAP_1333</name>
</gene>
<dbReference type="Proteomes" id="UP000737391">
    <property type="component" value="Unassembled WGS sequence"/>
</dbReference>
<dbReference type="EMBL" id="LUFC02000077">
    <property type="protein sequence ID" value="KAF4502447.1"/>
    <property type="molecule type" value="Genomic_DNA"/>
</dbReference>
<dbReference type="OrthoDB" id="5032578at2759"/>
<protein>
    <submittedName>
        <fullName evidence="2">Uncharacterized protein</fullName>
    </submittedName>
</protein>
<evidence type="ECO:0000256" key="1">
    <source>
        <dbReference type="SAM" id="MobiDB-lite"/>
    </source>
</evidence>
<reference evidence="2" key="1">
    <citation type="submission" date="2020-01" db="EMBL/GenBank/DDBJ databases">
        <title>Identification and distribution of gene clusters putatively required for synthesis of sphingolipid metabolism inhibitors in phylogenetically diverse species of the filamentous fungus Fusarium.</title>
        <authorList>
            <person name="Kim H.-S."/>
            <person name="Busman M."/>
            <person name="Brown D.W."/>
            <person name="Divon H."/>
            <person name="Uhlig S."/>
            <person name="Proctor R.H."/>
        </authorList>
    </citation>
    <scope>NUCLEOTIDE SEQUENCE</scope>
    <source>
        <strain evidence="2">NRRL 31653</strain>
    </source>
</reference>
<accession>A0A9P5EHL7</accession>
<organism evidence="2 3">
    <name type="scientific">Fusarium agapanthi</name>
    <dbReference type="NCBI Taxonomy" id="1803897"/>
    <lineage>
        <taxon>Eukaryota</taxon>
        <taxon>Fungi</taxon>
        <taxon>Dikarya</taxon>
        <taxon>Ascomycota</taxon>
        <taxon>Pezizomycotina</taxon>
        <taxon>Sordariomycetes</taxon>
        <taxon>Hypocreomycetidae</taxon>
        <taxon>Hypocreales</taxon>
        <taxon>Nectriaceae</taxon>
        <taxon>Fusarium</taxon>
        <taxon>Fusarium fujikuroi species complex</taxon>
    </lineage>
</organism>
<evidence type="ECO:0000313" key="2">
    <source>
        <dbReference type="EMBL" id="KAF4502447.1"/>
    </source>
</evidence>
<feature type="compositionally biased region" description="Basic and acidic residues" evidence="1">
    <location>
        <begin position="37"/>
        <end position="47"/>
    </location>
</feature>
<feature type="region of interest" description="Disordered" evidence="1">
    <location>
        <begin position="1"/>
        <end position="66"/>
    </location>
</feature>
<name>A0A9P5EHL7_9HYPO</name>
<evidence type="ECO:0000313" key="3">
    <source>
        <dbReference type="Proteomes" id="UP000737391"/>
    </source>
</evidence>
<keyword evidence="3" id="KW-1185">Reference proteome</keyword>
<feature type="compositionally biased region" description="Basic residues" evidence="1">
    <location>
        <begin position="1"/>
        <end position="14"/>
    </location>
</feature>
<feature type="compositionally biased region" description="Basic residues" evidence="1">
    <location>
        <begin position="27"/>
        <end position="36"/>
    </location>
</feature>
<dbReference type="AlphaFoldDB" id="A0A9P5EHL7"/>
<feature type="compositionally biased region" description="Polar residues" evidence="1">
    <location>
        <begin position="51"/>
        <end position="62"/>
    </location>
</feature>
<sequence length="305" mass="34849">MYVPPRLKRARKPSTRLDYSVAVAKPAIKKQKQSRQKRPDTPTRTRECIGVSSTPTPSTAARNNHDVPSGAVVAATAYEDAPPEEVSHTSPEVLRTLPEPCSSQVFGFWLQDHVESIYTVYRSYCLEEDEYGFPKKTKLGLLEVTVPENGQAIPFEVMSAKRPNFQKLQLLQGVQFIFYSPESLVRFTNILIKTLFLPRLLPIVPWVQIKLVIFDPTCLPQAPELMAWQNIGVDQDPPASWAFAYKHYDDWMKAVEKFCKLPMVALVTLHFFYPYRNFDNLQSLSKPLRITENLGLLTIDFERSN</sequence>
<proteinExistence type="predicted"/>
<comment type="caution">
    <text evidence="2">The sequence shown here is derived from an EMBL/GenBank/DDBJ whole genome shotgun (WGS) entry which is preliminary data.</text>
</comment>